<protein>
    <submittedName>
        <fullName evidence="2">Uncharacterized protein</fullName>
    </submittedName>
</protein>
<gene>
    <name evidence="2" type="ORF">HZZ13_14890</name>
</gene>
<feature type="region of interest" description="Disordered" evidence="1">
    <location>
        <begin position="60"/>
        <end position="79"/>
    </location>
</feature>
<accession>A0ABS0PPC2</accession>
<dbReference type="RefSeq" id="WP_197960325.1">
    <property type="nucleotide sequence ID" value="NZ_JACCHP010000009.1"/>
</dbReference>
<dbReference type="EMBL" id="JACCHP010000009">
    <property type="protein sequence ID" value="MBH5399051.1"/>
    <property type="molecule type" value="Genomic_DNA"/>
</dbReference>
<evidence type="ECO:0000313" key="2">
    <source>
        <dbReference type="EMBL" id="MBH5399051.1"/>
    </source>
</evidence>
<evidence type="ECO:0000256" key="1">
    <source>
        <dbReference type="SAM" id="MobiDB-lite"/>
    </source>
</evidence>
<dbReference type="Proteomes" id="UP000807370">
    <property type="component" value="Unassembled WGS sequence"/>
</dbReference>
<feature type="compositionally biased region" description="Basic and acidic residues" evidence="1">
    <location>
        <begin position="63"/>
        <end position="79"/>
    </location>
</feature>
<reference evidence="2 3" key="1">
    <citation type="submission" date="2020-07" db="EMBL/GenBank/DDBJ databases">
        <title>Bradyrhizobium diversity isolated from nodules of indigenous legumes of Western Australia.</title>
        <authorList>
            <person name="Klepa M.S."/>
        </authorList>
    </citation>
    <scope>NUCLEOTIDE SEQUENCE [LARGE SCALE GENOMIC DNA]</scope>
    <source>
        <strain evidence="2 3">CNPSo 4010</strain>
    </source>
</reference>
<keyword evidence="3" id="KW-1185">Reference proteome</keyword>
<proteinExistence type="predicted"/>
<organism evidence="2 3">
    <name type="scientific">Bradyrhizobium agreste</name>
    <dbReference type="NCBI Taxonomy" id="2751811"/>
    <lineage>
        <taxon>Bacteria</taxon>
        <taxon>Pseudomonadati</taxon>
        <taxon>Pseudomonadota</taxon>
        <taxon>Alphaproteobacteria</taxon>
        <taxon>Hyphomicrobiales</taxon>
        <taxon>Nitrobacteraceae</taxon>
        <taxon>Bradyrhizobium</taxon>
    </lineage>
</organism>
<evidence type="ECO:0000313" key="3">
    <source>
        <dbReference type="Proteomes" id="UP000807370"/>
    </source>
</evidence>
<name>A0ABS0PPC2_9BRAD</name>
<sequence>MSSQQPLSDQVFILRFWRESADAGEYARWRVLVRNINTRRRDVVDDVQRAFAIVASNLNAAAGEHDGPERPADAPSGKD</sequence>
<comment type="caution">
    <text evidence="2">The sequence shown here is derived from an EMBL/GenBank/DDBJ whole genome shotgun (WGS) entry which is preliminary data.</text>
</comment>